<proteinExistence type="predicted"/>
<evidence type="ECO:0000313" key="1">
    <source>
        <dbReference type="EMBL" id="QHT37547.1"/>
    </source>
</evidence>
<dbReference type="EMBL" id="MN738799">
    <property type="protein sequence ID" value="QHT37547.1"/>
    <property type="molecule type" value="Genomic_DNA"/>
</dbReference>
<protein>
    <submittedName>
        <fullName evidence="1">Uncharacterized protein</fullName>
    </submittedName>
</protein>
<organism evidence="1">
    <name type="scientific">viral metagenome</name>
    <dbReference type="NCBI Taxonomy" id="1070528"/>
    <lineage>
        <taxon>unclassified sequences</taxon>
        <taxon>metagenomes</taxon>
        <taxon>organismal metagenomes</taxon>
    </lineage>
</organism>
<dbReference type="AlphaFoldDB" id="A0A6C0F6S1"/>
<accession>A0A6C0F6S1</accession>
<sequence length="57" mass="6884">MYMKSFFKKAKNSKIVNNIVQKKYRNFIIKKFFKDIKTIKKRDGGNKSKNKIIQKNN</sequence>
<name>A0A6C0F6S1_9ZZZZ</name>
<reference evidence="1" key="1">
    <citation type="journal article" date="2020" name="Nature">
        <title>Giant virus diversity and host interactions through global metagenomics.</title>
        <authorList>
            <person name="Schulz F."/>
            <person name="Roux S."/>
            <person name="Paez-Espino D."/>
            <person name="Jungbluth S."/>
            <person name="Walsh D.A."/>
            <person name="Denef V.J."/>
            <person name="McMahon K.D."/>
            <person name="Konstantinidis K.T."/>
            <person name="Eloe-Fadrosh E.A."/>
            <person name="Kyrpides N.C."/>
            <person name="Woyke T."/>
        </authorList>
    </citation>
    <scope>NUCLEOTIDE SEQUENCE</scope>
    <source>
        <strain evidence="1">GVMAG-S-ERX555997-44</strain>
    </source>
</reference>